<reference evidence="2" key="1">
    <citation type="submission" date="2018-03" db="EMBL/GenBank/DDBJ databases">
        <title>Gramella fulva sp. nov., isolated from a dry surface of tidal flat.</title>
        <authorList>
            <person name="Hwang S.H."/>
            <person name="Hwang W.M."/>
            <person name="Kang K."/>
            <person name="Ahn T.-Y."/>
        </authorList>
    </citation>
    <scope>NUCLEOTIDE SEQUENCE [LARGE SCALE GENOMIC DNA]</scope>
    <source>
        <strain evidence="2">SH35</strain>
    </source>
</reference>
<dbReference type="EMBL" id="CP028136">
    <property type="protein sequence ID" value="AVR47259.1"/>
    <property type="molecule type" value="Genomic_DNA"/>
</dbReference>
<name>A0A2R3ZAF3_9FLAO</name>
<protein>
    <submittedName>
        <fullName evidence="1">Uncharacterized protein</fullName>
    </submittedName>
</protein>
<dbReference type="AlphaFoldDB" id="A0A2R3ZAF3"/>
<gene>
    <name evidence="1" type="ORF">C7S20_19485</name>
</gene>
<evidence type="ECO:0000313" key="2">
    <source>
        <dbReference type="Proteomes" id="UP000241507"/>
    </source>
</evidence>
<dbReference type="Proteomes" id="UP000241507">
    <property type="component" value="Chromosome"/>
</dbReference>
<sequence length="174" mass="19933">MDRISTIEPKIGFTFKANKVNYVIEDRLSIARAIEANKLELDLFDISTSTLKKSLIAVYNDLNGNNKERAVKFADAAAKVHNLVNGLEKNLKFQEAPVLRYCALYINAEGEDRRTIDEERITKKINDWQEGGYDFQGFFLLVLSVLPSVRKDYIRFIQDISKESQPKESPKKEA</sequence>
<evidence type="ECO:0000313" key="1">
    <source>
        <dbReference type="EMBL" id="AVR47259.1"/>
    </source>
</evidence>
<dbReference type="KEGG" id="grs:C7S20_19485"/>
<dbReference type="OrthoDB" id="1494495at2"/>
<organism evidence="1 2">
    <name type="scientific">Christiangramia fulva</name>
    <dbReference type="NCBI Taxonomy" id="2126553"/>
    <lineage>
        <taxon>Bacteria</taxon>
        <taxon>Pseudomonadati</taxon>
        <taxon>Bacteroidota</taxon>
        <taxon>Flavobacteriia</taxon>
        <taxon>Flavobacteriales</taxon>
        <taxon>Flavobacteriaceae</taxon>
        <taxon>Christiangramia</taxon>
    </lineage>
</organism>
<accession>A0A2R3ZAF3</accession>
<dbReference type="RefSeq" id="WP_107014025.1">
    <property type="nucleotide sequence ID" value="NZ_CP028136.1"/>
</dbReference>
<keyword evidence="2" id="KW-1185">Reference proteome</keyword>
<proteinExistence type="predicted"/>